<feature type="transmembrane region" description="Helical" evidence="6">
    <location>
        <begin position="94"/>
        <end position="120"/>
    </location>
</feature>
<dbReference type="GO" id="GO:0005886">
    <property type="term" value="C:plasma membrane"/>
    <property type="evidence" value="ECO:0007669"/>
    <property type="project" value="UniProtKB-SubCell"/>
</dbReference>
<feature type="transmembrane region" description="Helical" evidence="6">
    <location>
        <begin position="55"/>
        <end position="73"/>
    </location>
</feature>
<feature type="transmembrane region" description="Helical" evidence="6">
    <location>
        <begin position="302"/>
        <end position="324"/>
    </location>
</feature>
<protein>
    <submittedName>
        <fullName evidence="7">Oligosaccharide flippase family protein</fullName>
    </submittedName>
</protein>
<evidence type="ECO:0000256" key="6">
    <source>
        <dbReference type="SAM" id="Phobius"/>
    </source>
</evidence>
<accession>A0A6P1KI16</accession>
<reference evidence="7" key="1">
    <citation type="journal article" date="2020" name="Microbiol. Resour. Announc.">
        <title>Complete Genome Sequence of Moraxella osloensis Strain YV1, Isolated from an Australian Wastewater Treatment Plant.</title>
        <authorList>
            <person name="Batinovic S."/>
            <person name="Rice D.T.F."/>
            <person name="Seviour R.J."/>
            <person name="Petrovski S."/>
        </authorList>
    </citation>
    <scope>NUCLEOTIDE SEQUENCE</scope>
    <source>
        <strain evidence="7">YV1</strain>
    </source>
</reference>
<dbReference type="PANTHER" id="PTHR30250">
    <property type="entry name" value="PST FAMILY PREDICTED COLANIC ACID TRANSPORTER"/>
    <property type="match status" value="1"/>
</dbReference>
<gene>
    <name evidence="7" type="ORF">GSF12_06295</name>
</gene>
<organism evidence="7">
    <name type="scientific">Faucicola osloensis</name>
    <name type="common">Moraxella osloensis</name>
    <dbReference type="NCBI Taxonomy" id="34062"/>
    <lineage>
        <taxon>Bacteria</taxon>
        <taxon>Pseudomonadati</taxon>
        <taxon>Pseudomonadota</taxon>
        <taxon>Gammaproteobacteria</taxon>
        <taxon>Moraxellales</taxon>
        <taxon>Moraxellaceae</taxon>
        <taxon>Faucicola</taxon>
    </lineage>
</organism>
<feature type="transmembrane region" description="Helical" evidence="6">
    <location>
        <begin position="330"/>
        <end position="357"/>
    </location>
</feature>
<feature type="transmembrane region" description="Helical" evidence="6">
    <location>
        <begin position="392"/>
        <end position="412"/>
    </location>
</feature>
<dbReference type="InterPro" id="IPR002797">
    <property type="entry name" value="Polysacc_synth"/>
</dbReference>
<evidence type="ECO:0000313" key="7">
    <source>
        <dbReference type="EMBL" id="QHG09537.1"/>
    </source>
</evidence>
<keyword evidence="5 6" id="KW-0472">Membrane</keyword>
<keyword evidence="4 6" id="KW-1133">Transmembrane helix</keyword>
<dbReference type="PANTHER" id="PTHR30250:SF11">
    <property type="entry name" value="O-ANTIGEN TRANSPORTER-RELATED"/>
    <property type="match status" value="1"/>
</dbReference>
<sequence length="418" mass="48033">MFKFIDKYRVVILNNKSVIENYFFMTILQVLNSFFYLLIYPYLIRVLGIEYYGKFVFTTSIITYFIFFINFGFDLPATKFIAQNLNNHSSIEKVVSNIFTAKILLFLISLLIVFILPVFFDFVNRNFTLFIICFSQTLFYVIFPQWFFQAIQKMKIVTCIQLTLKVLSLPFIFFLIKSREQLELYAFIVSASSIIGSLIAFYIVRVKFRVVIHLSPLSELYNWFKESIPFFLSNSAGVIKEQSITLIIGSYFGMKEVAIYDLANKIVAIPKTLLMSVNAAIFPKLINSISSKKVKQIIRLEYFISLSVVLFVLALGKYVILILGGKDMVAAYPLAVILSFTVMIWLVVGAYINFIFVPKNKYFFATQNQAVALLSCLFFSLVGLLLKKDVLVLGLAIILSGFCEILYCKWIAHKEGLI</sequence>
<proteinExistence type="predicted"/>
<evidence type="ECO:0000256" key="2">
    <source>
        <dbReference type="ARBA" id="ARBA00022475"/>
    </source>
</evidence>
<comment type="subcellular location">
    <subcellularLocation>
        <location evidence="1">Cell membrane</location>
        <topology evidence="1">Multi-pass membrane protein</topology>
    </subcellularLocation>
</comment>
<feature type="transmembrane region" description="Helical" evidence="6">
    <location>
        <begin position="126"/>
        <end position="144"/>
    </location>
</feature>
<evidence type="ECO:0000256" key="4">
    <source>
        <dbReference type="ARBA" id="ARBA00022989"/>
    </source>
</evidence>
<keyword evidence="2" id="KW-1003">Cell membrane</keyword>
<feature type="transmembrane region" description="Helical" evidence="6">
    <location>
        <begin position="369"/>
        <end position="386"/>
    </location>
</feature>
<dbReference type="EMBL" id="CP047226">
    <property type="protein sequence ID" value="QHG09537.1"/>
    <property type="molecule type" value="Genomic_DNA"/>
</dbReference>
<feature type="transmembrane region" description="Helical" evidence="6">
    <location>
        <begin position="156"/>
        <end position="176"/>
    </location>
</feature>
<dbReference type="InterPro" id="IPR050833">
    <property type="entry name" value="Poly_Biosynth_Transport"/>
</dbReference>
<evidence type="ECO:0000256" key="3">
    <source>
        <dbReference type="ARBA" id="ARBA00022692"/>
    </source>
</evidence>
<keyword evidence="3 6" id="KW-0812">Transmembrane</keyword>
<name>A0A6P1KI16_FAUOS</name>
<feature type="transmembrane region" description="Helical" evidence="6">
    <location>
        <begin position="182"/>
        <end position="204"/>
    </location>
</feature>
<evidence type="ECO:0000256" key="5">
    <source>
        <dbReference type="ARBA" id="ARBA00023136"/>
    </source>
</evidence>
<dbReference type="Pfam" id="PF01943">
    <property type="entry name" value="Polysacc_synt"/>
    <property type="match status" value="1"/>
</dbReference>
<feature type="transmembrane region" description="Helical" evidence="6">
    <location>
        <begin position="21"/>
        <end position="43"/>
    </location>
</feature>
<dbReference type="AlphaFoldDB" id="A0A6P1KI16"/>
<evidence type="ECO:0000256" key="1">
    <source>
        <dbReference type="ARBA" id="ARBA00004651"/>
    </source>
</evidence>